<keyword evidence="4" id="KW-1185">Reference proteome</keyword>
<dbReference type="InterPro" id="IPR029010">
    <property type="entry name" value="ThuA-like"/>
</dbReference>
<protein>
    <recommendedName>
        <fullName evidence="2">ThuA-like domain-containing protein</fullName>
    </recommendedName>
</protein>
<dbReference type="Proteomes" id="UP000551616">
    <property type="component" value="Unassembled WGS sequence"/>
</dbReference>
<accession>A0A7V8V3I7</accession>
<evidence type="ECO:0000256" key="1">
    <source>
        <dbReference type="SAM" id="SignalP"/>
    </source>
</evidence>
<dbReference type="SUPFAM" id="SSF52317">
    <property type="entry name" value="Class I glutamine amidotransferase-like"/>
    <property type="match status" value="1"/>
</dbReference>
<reference evidence="3 4" key="1">
    <citation type="submission" date="2020-05" db="EMBL/GenBank/DDBJ databases">
        <title>Bremerella alba sp. nov., a novel planctomycete isolated from the surface of the macroalga Fucus spiralis.</title>
        <authorList>
            <person name="Godinho O."/>
            <person name="Botelho R."/>
            <person name="Albuquerque L."/>
            <person name="Wiegand S."/>
            <person name="Da Costa M.S."/>
            <person name="Lobo-Da-Cunha A."/>
            <person name="Jogler C."/>
            <person name="Lage O.M."/>
        </authorList>
    </citation>
    <scope>NUCLEOTIDE SEQUENCE [LARGE SCALE GENOMIC DNA]</scope>
    <source>
        <strain evidence="3 4">FF15</strain>
    </source>
</reference>
<dbReference type="Pfam" id="PF06283">
    <property type="entry name" value="ThuA"/>
    <property type="match status" value="1"/>
</dbReference>
<organism evidence="3 4">
    <name type="scientific">Bremerella alba</name>
    <dbReference type="NCBI Taxonomy" id="980252"/>
    <lineage>
        <taxon>Bacteria</taxon>
        <taxon>Pseudomonadati</taxon>
        <taxon>Planctomycetota</taxon>
        <taxon>Planctomycetia</taxon>
        <taxon>Pirellulales</taxon>
        <taxon>Pirellulaceae</taxon>
        <taxon>Bremerella</taxon>
    </lineage>
</organism>
<evidence type="ECO:0000313" key="4">
    <source>
        <dbReference type="Proteomes" id="UP000551616"/>
    </source>
</evidence>
<feature type="signal peptide" evidence="1">
    <location>
        <begin position="1"/>
        <end position="19"/>
    </location>
</feature>
<dbReference type="EMBL" id="JABRWO010000003">
    <property type="protein sequence ID" value="MBA2114116.1"/>
    <property type="molecule type" value="Genomic_DNA"/>
</dbReference>
<dbReference type="RefSeq" id="WP_207395601.1">
    <property type="nucleotide sequence ID" value="NZ_JABRWO010000003.1"/>
</dbReference>
<feature type="domain" description="ThuA-like" evidence="2">
    <location>
        <begin position="123"/>
        <end position="298"/>
    </location>
</feature>
<gene>
    <name evidence="3" type="ORF">HOV93_12720</name>
</gene>
<dbReference type="Gene3D" id="3.40.50.880">
    <property type="match status" value="1"/>
</dbReference>
<dbReference type="AlphaFoldDB" id="A0A7V8V3I7"/>
<dbReference type="PANTHER" id="PTHR40469:SF2">
    <property type="entry name" value="GALACTOSE-BINDING DOMAIN-LIKE SUPERFAMILY PROTEIN"/>
    <property type="match status" value="1"/>
</dbReference>
<proteinExistence type="predicted"/>
<dbReference type="InterPro" id="IPR029062">
    <property type="entry name" value="Class_I_gatase-like"/>
</dbReference>
<sequence>MKRNCTFTFCVISSLFVFIAVFSGVDTCRLSAQTTEGLSFGNQQLGEQSADDRKRLLTTDTESVVLKPKTNDSATIHILLLVDEKDHGPAGNGFHDYPLWQRRLAALLNTPADTDSKKVSVEIAWTWPSDEQLGNADAIVAYCYIEWSEKRIAQLKRYLHDGGGLVFIHSATWTKPGPVAAVAQVTGVGGFELYRRGPVQMKLPEPQHPICKGLPNTIELADDETYWPPVPLSDDAVVLATSREGKGKHGSTPEADQPILWCCEKGNGRIVGCVPGHCIDTFDEPDFRSLMLRSIGWVAGADPARFASSFPNPD</sequence>
<name>A0A7V8V3I7_9BACT</name>
<keyword evidence="1" id="KW-0732">Signal</keyword>
<comment type="caution">
    <text evidence="3">The sequence shown here is derived from an EMBL/GenBank/DDBJ whole genome shotgun (WGS) entry which is preliminary data.</text>
</comment>
<dbReference type="PANTHER" id="PTHR40469">
    <property type="entry name" value="SECRETED GLYCOSYL HYDROLASE"/>
    <property type="match status" value="1"/>
</dbReference>
<feature type="chain" id="PRO_5031528271" description="ThuA-like domain-containing protein" evidence="1">
    <location>
        <begin position="20"/>
        <end position="314"/>
    </location>
</feature>
<evidence type="ECO:0000313" key="3">
    <source>
        <dbReference type="EMBL" id="MBA2114116.1"/>
    </source>
</evidence>
<evidence type="ECO:0000259" key="2">
    <source>
        <dbReference type="Pfam" id="PF06283"/>
    </source>
</evidence>